<evidence type="ECO:0000313" key="2">
    <source>
        <dbReference type="EMBL" id="KRN30307.1"/>
    </source>
</evidence>
<accession>A0A0R2FP14</accession>
<protein>
    <submittedName>
        <fullName evidence="2">Uncharacterized protein</fullName>
    </submittedName>
</protein>
<evidence type="ECO:0000313" key="4">
    <source>
        <dbReference type="Proteomes" id="UP000051751"/>
    </source>
</evidence>
<dbReference type="PATRIC" id="fig|81857.3.peg.1968"/>
<comment type="caution">
    <text evidence="2">The sequence shown here is derived from an EMBL/GenBank/DDBJ whole genome shotgun (WGS) entry which is preliminary data.</text>
</comment>
<dbReference type="EMBL" id="JQAT01000006">
    <property type="protein sequence ID" value="KRN27728.1"/>
    <property type="molecule type" value="Genomic_DNA"/>
</dbReference>
<proteinExistence type="predicted"/>
<dbReference type="AlphaFoldDB" id="A0A0R2FP14"/>
<dbReference type="STRING" id="81857.IV38_GL001941"/>
<dbReference type="Proteomes" id="UP000051645">
    <property type="component" value="Unassembled WGS sequence"/>
</dbReference>
<dbReference type="EMBL" id="JQAZ01000007">
    <property type="protein sequence ID" value="KRN30307.1"/>
    <property type="molecule type" value="Genomic_DNA"/>
</dbReference>
<sequence length="89" mass="10042">MDGLKTTIAMDLGYLIGELKFAGAPTSNIPEEVLTLTKCLDFAYSHGNDRIGGFIDNEFDKYEKANKYSKYDEILKMLKSYHAVLEAQK</sequence>
<dbReference type="Proteomes" id="UP000051751">
    <property type="component" value="Unassembled WGS sequence"/>
</dbReference>
<evidence type="ECO:0000313" key="1">
    <source>
        <dbReference type="EMBL" id="KRN27728.1"/>
    </source>
</evidence>
<reference evidence="3 4" key="1">
    <citation type="journal article" date="2015" name="Genome Announc.">
        <title>Expanding the biotechnology potential of lactobacilli through comparative genomics of 213 strains and associated genera.</title>
        <authorList>
            <person name="Sun Z."/>
            <person name="Harris H.M."/>
            <person name="McCann A."/>
            <person name="Guo C."/>
            <person name="Argimon S."/>
            <person name="Zhang W."/>
            <person name="Yang X."/>
            <person name="Jeffery I.B."/>
            <person name="Cooney J.C."/>
            <person name="Kagawa T.F."/>
            <person name="Liu W."/>
            <person name="Song Y."/>
            <person name="Salvetti E."/>
            <person name="Wrobel A."/>
            <person name="Rasinkangas P."/>
            <person name="Parkhill J."/>
            <person name="Rea M.C."/>
            <person name="O'Sullivan O."/>
            <person name="Ritari J."/>
            <person name="Douillard F.P."/>
            <person name="Paul Ross R."/>
            <person name="Yang R."/>
            <person name="Briner A.E."/>
            <person name="Felis G.E."/>
            <person name="de Vos W.M."/>
            <person name="Barrangou R."/>
            <person name="Klaenhammer T.R."/>
            <person name="Caufield P.W."/>
            <person name="Cui Y."/>
            <person name="Zhang H."/>
            <person name="O'Toole P.W."/>
        </authorList>
    </citation>
    <scope>NUCLEOTIDE SEQUENCE [LARGE SCALE GENOMIC DNA]</scope>
    <source>
        <strain evidence="1 4">ATCC BAA-66</strain>
        <strain evidence="2 3">DSM 13344</strain>
    </source>
</reference>
<evidence type="ECO:0000313" key="3">
    <source>
        <dbReference type="Proteomes" id="UP000051645"/>
    </source>
</evidence>
<keyword evidence="3" id="KW-1185">Reference proteome</keyword>
<dbReference type="RefSeq" id="WP_057770780.1">
    <property type="nucleotide sequence ID" value="NZ_JQAT01000006.1"/>
</dbReference>
<organism evidence="2 3">
    <name type="scientific">Lactobacillus selangorensis</name>
    <dbReference type="NCBI Taxonomy" id="81857"/>
    <lineage>
        <taxon>Bacteria</taxon>
        <taxon>Bacillati</taxon>
        <taxon>Bacillota</taxon>
        <taxon>Bacilli</taxon>
        <taxon>Lactobacillales</taxon>
        <taxon>Lactobacillaceae</taxon>
        <taxon>Lactobacillus</taxon>
    </lineage>
</organism>
<gene>
    <name evidence="1" type="ORF">IV38_GL001941</name>
    <name evidence="2" type="ORF">IV40_GL001896</name>
</gene>
<name>A0A0R2FP14_9LACO</name>